<sequence>MCGEVRGMRPIEAELLSGSALYREVVLEKLLHARESVWMATANVKAMFVEHGGRFVPLVDVLDTLAARGVALRLLHAELPSRPFRAAFDRQARLVAGGLSLKVCPRVHFKAVVVDGAWAYLGSANLTGAGLGAKGESARNFELGFVTEDFDVIDRVTALYEAVWSGAECKACKLRAVCPDPILPAGKRAPTPRRPRAGATRLGKARRIQRSTKGAGR</sequence>
<protein>
    <submittedName>
        <fullName evidence="3">Phospholipase</fullName>
    </submittedName>
</protein>
<dbReference type="Pfam" id="PF13091">
    <property type="entry name" value="PLDc_2"/>
    <property type="match status" value="1"/>
</dbReference>
<evidence type="ECO:0000313" key="3">
    <source>
        <dbReference type="EMBL" id="ATB45057.1"/>
    </source>
</evidence>
<dbReference type="PROSITE" id="PS50035">
    <property type="entry name" value="PLD"/>
    <property type="match status" value="1"/>
</dbReference>
<dbReference type="GO" id="GO:0006793">
    <property type="term" value="P:phosphorus metabolic process"/>
    <property type="evidence" value="ECO:0007669"/>
    <property type="project" value="UniProtKB-ARBA"/>
</dbReference>
<dbReference type="InterPro" id="IPR025202">
    <property type="entry name" value="PLD-like_dom"/>
</dbReference>
<dbReference type="Gene3D" id="3.30.870.10">
    <property type="entry name" value="Endonuclease Chain A"/>
    <property type="match status" value="1"/>
</dbReference>
<dbReference type="CDD" id="cd00138">
    <property type="entry name" value="PLDc_SF"/>
    <property type="match status" value="1"/>
</dbReference>
<name>A0A250JNI8_9BACT</name>
<feature type="region of interest" description="Disordered" evidence="1">
    <location>
        <begin position="185"/>
        <end position="217"/>
    </location>
</feature>
<dbReference type="InterPro" id="IPR001736">
    <property type="entry name" value="PLipase_D/transphosphatidylase"/>
</dbReference>
<accession>A0A250JNI8</accession>
<dbReference type="SMART" id="SM00155">
    <property type="entry name" value="PLDc"/>
    <property type="match status" value="1"/>
</dbReference>
<dbReference type="AlphaFoldDB" id="A0A250JNI8"/>
<dbReference type="Proteomes" id="UP000217343">
    <property type="component" value="Chromosome"/>
</dbReference>
<proteinExistence type="predicted"/>
<gene>
    <name evidence="3" type="ORF">MYMAC_000640</name>
</gene>
<reference evidence="3 4" key="1">
    <citation type="submission" date="2017-06" db="EMBL/GenBank/DDBJ databases">
        <title>Sequencing and comparative analysis of myxobacterial genomes.</title>
        <authorList>
            <person name="Rupp O."/>
            <person name="Goesmann A."/>
            <person name="Sogaard-Andersen L."/>
        </authorList>
    </citation>
    <scope>NUCLEOTIDE SEQUENCE [LARGE SCALE GENOMIC DNA]</scope>
    <source>
        <strain evidence="3 4">DSM 14697</strain>
    </source>
</reference>
<organism evidence="3 4">
    <name type="scientific">Corallococcus macrosporus DSM 14697</name>
    <dbReference type="NCBI Taxonomy" id="1189310"/>
    <lineage>
        <taxon>Bacteria</taxon>
        <taxon>Pseudomonadati</taxon>
        <taxon>Myxococcota</taxon>
        <taxon>Myxococcia</taxon>
        <taxon>Myxococcales</taxon>
        <taxon>Cystobacterineae</taxon>
        <taxon>Myxococcaceae</taxon>
        <taxon>Corallococcus</taxon>
    </lineage>
</organism>
<evidence type="ECO:0000259" key="2">
    <source>
        <dbReference type="PROSITE" id="PS50035"/>
    </source>
</evidence>
<evidence type="ECO:0000313" key="4">
    <source>
        <dbReference type="Proteomes" id="UP000217343"/>
    </source>
</evidence>
<keyword evidence="4" id="KW-1185">Reference proteome</keyword>
<dbReference type="SUPFAM" id="SSF56024">
    <property type="entry name" value="Phospholipase D/nuclease"/>
    <property type="match status" value="1"/>
</dbReference>
<dbReference type="GO" id="GO:0003824">
    <property type="term" value="F:catalytic activity"/>
    <property type="evidence" value="ECO:0007669"/>
    <property type="project" value="InterPro"/>
</dbReference>
<feature type="compositionally biased region" description="Basic residues" evidence="1">
    <location>
        <begin position="203"/>
        <end position="217"/>
    </location>
</feature>
<feature type="domain" description="PLD phosphodiesterase" evidence="2">
    <location>
        <begin position="108"/>
        <end position="130"/>
    </location>
</feature>
<evidence type="ECO:0000256" key="1">
    <source>
        <dbReference type="SAM" id="MobiDB-lite"/>
    </source>
</evidence>
<dbReference type="KEGG" id="mmas:MYMAC_000640"/>
<dbReference type="EMBL" id="CP022203">
    <property type="protein sequence ID" value="ATB45057.1"/>
    <property type="molecule type" value="Genomic_DNA"/>
</dbReference>